<dbReference type="InterPro" id="IPR005467">
    <property type="entry name" value="His_kinase_dom"/>
</dbReference>
<evidence type="ECO:0000313" key="10">
    <source>
        <dbReference type="EMBL" id="GKT13109.1"/>
    </source>
</evidence>
<proteinExistence type="inferred from homology"/>
<evidence type="ECO:0000256" key="4">
    <source>
        <dbReference type="ARBA" id="ARBA00022827"/>
    </source>
</evidence>
<evidence type="ECO:0000256" key="8">
    <source>
        <dbReference type="ARBA" id="ARBA00023284"/>
    </source>
</evidence>
<dbReference type="SUPFAM" id="SSF55874">
    <property type="entry name" value="ATPase domain of HSP90 chaperone/DNA topoisomerase II/histidine kinase"/>
    <property type="match status" value="1"/>
</dbReference>
<dbReference type="PRINTS" id="PR00411">
    <property type="entry name" value="PNDRDTASEI"/>
</dbReference>
<dbReference type="InterPro" id="IPR003594">
    <property type="entry name" value="HATPase_dom"/>
</dbReference>
<dbReference type="InterPro" id="IPR023753">
    <property type="entry name" value="FAD/NAD-binding_dom"/>
</dbReference>
<reference evidence="10" key="1">
    <citation type="submission" date="2022-03" db="EMBL/GenBank/DDBJ databases">
        <title>Draft genome sequence of Aduncisulcus paluster, a free-living microaerophilic Fornicata.</title>
        <authorList>
            <person name="Yuyama I."/>
            <person name="Kume K."/>
            <person name="Tamura T."/>
            <person name="Inagaki Y."/>
            <person name="Hashimoto T."/>
        </authorList>
    </citation>
    <scope>NUCLEOTIDE SEQUENCE</scope>
    <source>
        <strain evidence="10">NY0171</strain>
    </source>
</reference>
<organism evidence="10 11">
    <name type="scientific">Aduncisulcus paluster</name>
    <dbReference type="NCBI Taxonomy" id="2918883"/>
    <lineage>
        <taxon>Eukaryota</taxon>
        <taxon>Metamonada</taxon>
        <taxon>Carpediemonas-like organisms</taxon>
        <taxon>Aduncisulcus</taxon>
    </lineage>
</organism>
<evidence type="ECO:0000256" key="2">
    <source>
        <dbReference type="ARBA" id="ARBA00007532"/>
    </source>
</evidence>
<dbReference type="PROSITE" id="PS00076">
    <property type="entry name" value="PYRIDINE_REDOX_1"/>
    <property type="match status" value="1"/>
</dbReference>
<evidence type="ECO:0000256" key="6">
    <source>
        <dbReference type="ARBA" id="ARBA00023002"/>
    </source>
</evidence>
<evidence type="ECO:0000256" key="5">
    <source>
        <dbReference type="ARBA" id="ARBA00022857"/>
    </source>
</evidence>
<keyword evidence="6" id="KW-0560">Oxidoreductase</keyword>
<dbReference type="EMBL" id="BQXS01005592">
    <property type="protein sequence ID" value="GKT13109.1"/>
    <property type="molecule type" value="Genomic_DNA"/>
</dbReference>
<keyword evidence="8" id="KW-0676">Redox-active center</keyword>
<evidence type="ECO:0000256" key="7">
    <source>
        <dbReference type="ARBA" id="ARBA00023157"/>
    </source>
</evidence>
<dbReference type="PANTHER" id="PTHR43014">
    <property type="entry name" value="MERCURIC REDUCTASE"/>
    <property type="match status" value="1"/>
</dbReference>
<dbReference type="Gene3D" id="3.30.565.10">
    <property type="entry name" value="Histidine kinase-like ATPase, C-terminal domain"/>
    <property type="match status" value="1"/>
</dbReference>
<dbReference type="PROSITE" id="PS50109">
    <property type="entry name" value="HIS_KIN"/>
    <property type="match status" value="1"/>
</dbReference>
<dbReference type="InterPro" id="IPR016156">
    <property type="entry name" value="FAD/NAD-linked_Rdtase_dimer_sf"/>
</dbReference>
<evidence type="ECO:0000256" key="3">
    <source>
        <dbReference type="ARBA" id="ARBA00022630"/>
    </source>
</evidence>
<feature type="domain" description="Histidine kinase" evidence="9">
    <location>
        <begin position="55"/>
        <end position="147"/>
    </location>
</feature>
<keyword evidence="3" id="KW-0285">Flavoprotein</keyword>
<feature type="non-terminal residue" evidence="10">
    <location>
        <position position="1"/>
    </location>
</feature>
<dbReference type="Pfam" id="PF02518">
    <property type="entry name" value="HATPase_c"/>
    <property type="match status" value="1"/>
</dbReference>
<dbReference type="SUPFAM" id="SSF51905">
    <property type="entry name" value="FAD/NAD(P)-binding domain"/>
    <property type="match status" value="1"/>
</dbReference>
<evidence type="ECO:0000259" key="9">
    <source>
        <dbReference type="PROSITE" id="PS50109"/>
    </source>
</evidence>
<evidence type="ECO:0000256" key="1">
    <source>
        <dbReference type="ARBA" id="ARBA00001974"/>
    </source>
</evidence>
<dbReference type="InterPro" id="IPR012999">
    <property type="entry name" value="Pyr_OxRdtase_I_AS"/>
</dbReference>
<dbReference type="Gene3D" id="3.50.50.60">
    <property type="entry name" value="FAD/NAD(P)-binding domain"/>
    <property type="match status" value="2"/>
</dbReference>
<name>A0ABQ5JQE0_9EUKA</name>
<keyword evidence="11" id="KW-1185">Reference proteome</keyword>
<accession>A0ABQ5JQE0</accession>
<dbReference type="InterPro" id="IPR036188">
    <property type="entry name" value="FAD/NAD-bd_sf"/>
</dbReference>
<sequence>GELRGAVSSLHPQVLAELGLTAAIRELGRQHAARGTVDVVTELDDVGSPPVQPLVYRAAKELLTNAVKHGRASSIRVELTRDGDHLTLVVADDGRGFDPRDLVISVADGHIGLASLTVPIEAAGGEVAIDSAPGAGTRVSVTVPVDMAAANSLPDDQFADQKIAIVDRGVYGGAYGGTCLNVGCIPTKMFVYPADLADEARDGARLGVDSSVSGTRWADIRDRVFGRIDAIAAAGLRYRVEDCPNITVFQQEARFIAPETDAEGDPVHRVQLADGTILQARQLVIAAGSRPFIPPLIADSGVPFHTNDDIMRLPELPGRVVIVGSGFIAAEFAHVFSGLGSAVTVIARGPLLLRAQDETIAQRFTDIVSARWDVRLNTEVVDLCEIGGGGVEVVLSDGSTVTGDVLLVATGRTPNGDQLEVAEAGLTLDDNGRVPVDQYQRTPVRGIYALGDVSAVFTRPQVASVGLSEEQARQRGIDIAVKVQTYGDIAYGWAMEDTEGLCKLIADRSTGLLLGAHIVGYQASALIQSLITAMSFSIPVREMARGQYWIHPALPELVENALLGLEL</sequence>
<keyword evidence="4" id="KW-0274">FAD</keyword>
<comment type="similarity">
    <text evidence="2">Belongs to the class-I pyridine nucleotide-disulfide oxidoreductase family.</text>
</comment>
<keyword evidence="5" id="KW-0521">NADP</keyword>
<comment type="caution">
    <text evidence="10">The sequence shown here is derived from an EMBL/GenBank/DDBJ whole genome shotgun (WGS) entry which is preliminary data.</text>
</comment>
<evidence type="ECO:0000313" key="11">
    <source>
        <dbReference type="Proteomes" id="UP001057375"/>
    </source>
</evidence>
<dbReference type="PRINTS" id="PR00368">
    <property type="entry name" value="FADPNR"/>
</dbReference>
<comment type="cofactor">
    <cofactor evidence="1">
        <name>FAD</name>
        <dbReference type="ChEBI" id="CHEBI:57692"/>
    </cofactor>
</comment>
<dbReference type="Pfam" id="PF07992">
    <property type="entry name" value="Pyr_redox_2"/>
    <property type="match status" value="1"/>
</dbReference>
<dbReference type="SUPFAM" id="SSF55424">
    <property type="entry name" value="FAD/NAD-linked reductases, dimerisation (C-terminal) domain"/>
    <property type="match status" value="1"/>
</dbReference>
<dbReference type="CDD" id="cd16917">
    <property type="entry name" value="HATPase_UhpB-NarQ-NarX-like"/>
    <property type="match status" value="1"/>
</dbReference>
<gene>
    <name evidence="10" type="ORF">ADUPG1_003933</name>
</gene>
<dbReference type="SMART" id="SM00387">
    <property type="entry name" value="HATPase_c"/>
    <property type="match status" value="1"/>
</dbReference>
<keyword evidence="7" id="KW-1015">Disulfide bond</keyword>
<dbReference type="Proteomes" id="UP001057375">
    <property type="component" value="Unassembled WGS sequence"/>
</dbReference>
<dbReference type="InterPro" id="IPR036890">
    <property type="entry name" value="HATPase_C_sf"/>
</dbReference>
<dbReference type="Gene3D" id="3.30.390.30">
    <property type="match status" value="1"/>
</dbReference>
<protein>
    <submittedName>
        <fullName evidence="10">Mycothione reductase</fullName>
    </submittedName>
</protein>